<dbReference type="HOGENOM" id="CLU_007207_0_4_12"/>
<dbReference type="eggNOG" id="COG1979">
    <property type="taxonomic scope" value="Bacteria"/>
</dbReference>
<organism evidence="5 6">
    <name type="scientific">Winmispira thermophila (strain ATCC 49972 / DSM 6192 / RI 19.B1)</name>
    <name type="common">Spirochaeta thermophila</name>
    <dbReference type="NCBI Taxonomy" id="665571"/>
    <lineage>
        <taxon>Bacteria</taxon>
        <taxon>Pseudomonadati</taxon>
        <taxon>Spirochaetota</taxon>
        <taxon>Spirochaetia</taxon>
        <taxon>Winmispirales</taxon>
        <taxon>Winmispiraceae</taxon>
        <taxon>Winmispira</taxon>
    </lineage>
</organism>
<dbReference type="GO" id="GO:1990362">
    <property type="term" value="F:butanol dehydrogenase (NAD+) activity"/>
    <property type="evidence" value="ECO:0007669"/>
    <property type="project" value="InterPro"/>
</dbReference>
<reference key="1">
    <citation type="submission" date="2009-08" db="EMBL/GenBank/DDBJ databases">
        <title>The genome sequence of Spirochaeta thermophila DSM6192.</title>
        <authorList>
            <person name="Angelov A."/>
            <person name="Mientus M."/>
            <person name="Wittenberg S."/>
            <person name="Lehmann R."/>
            <person name="Liesegang H."/>
            <person name="Daniel R."/>
            <person name="Liebl W."/>
        </authorList>
    </citation>
    <scope>NUCLEOTIDE SEQUENCE</scope>
    <source>
        <strain>DSM 6192</strain>
    </source>
</reference>
<dbReference type="EMBL" id="CP001698">
    <property type="protein sequence ID" value="ADN02120.1"/>
    <property type="molecule type" value="Genomic_DNA"/>
</dbReference>
<dbReference type="CDD" id="cd08187">
    <property type="entry name" value="BDH"/>
    <property type="match status" value="1"/>
</dbReference>
<dbReference type="FunFam" id="3.40.50.1970:FF:000003">
    <property type="entry name" value="Alcohol dehydrogenase, iron-containing"/>
    <property type="match status" value="1"/>
</dbReference>
<keyword evidence="2" id="KW-0560">Oxidoreductase</keyword>
<evidence type="ECO:0000256" key="1">
    <source>
        <dbReference type="ARBA" id="ARBA00007358"/>
    </source>
</evidence>
<name>E0RSY3_WINT6</name>
<dbReference type="InterPro" id="IPR056798">
    <property type="entry name" value="ADH_Fe_C"/>
</dbReference>
<dbReference type="Pfam" id="PF00465">
    <property type="entry name" value="Fe-ADH"/>
    <property type="match status" value="1"/>
</dbReference>
<feature type="domain" description="Alcohol dehydrogenase iron-type/glycerol dehydrogenase GldA" evidence="3">
    <location>
        <begin position="31"/>
        <end position="205"/>
    </location>
</feature>
<dbReference type="GO" id="GO:1990002">
    <property type="term" value="F:methylglyoxal reductase (NADPH) (acetol producing) activity"/>
    <property type="evidence" value="ECO:0007669"/>
    <property type="project" value="TreeGrafter"/>
</dbReference>
<dbReference type="AlphaFoldDB" id="E0RSY3"/>
<dbReference type="Gene3D" id="1.20.1090.10">
    <property type="entry name" value="Dehydroquinate synthase-like - alpha domain"/>
    <property type="match status" value="1"/>
</dbReference>
<evidence type="ECO:0000259" key="3">
    <source>
        <dbReference type="Pfam" id="PF00465"/>
    </source>
</evidence>
<dbReference type="PaxDb" id="665571-STHERM_c11790"/>
<evidence type="ECO:0000259" key="4">
    <source>
        <dbReference type="Pfam" id="PF25137"/>
    </source>
</evidence>
<comment type="similarity">
    <text evidence="1">Belongs to the iron-containing alcohol dehydrogenase family.</text>
</comment>
<dbReference type="PROSITE" id="PS00913">
    <property type="entry name" value="ADH_IRON_1"/>
    <property type="match status" value="1"/>
</dbReference>
<dbReference type="PANTHER" id="PTHR43633">
    <property type="entry name" value="ALCOHOL DEHYDROGENASE YQHD"/>
    <property type="match status" value="1"/>
</dbReference>
<evidence type="ECO:0000313" key="5">
    <source>
        <dbReference type="EMBL" id="ADN02120.1"/>
    </source>
</evidence>
<evidence type="ECO:0000313" key="6">
    <source>
        <dbReference type="Proteomes" id="UP000001296"/>
    </source>
</evidence>
<evidence type="ECO:0000256" key="2">
    <source>
        <dbReference type="ARBA" id="ARBA00023002"/>
    </source>
</evidence>
<accession>E0RSY3</accession>
<protein>
    <submittedName>
        <fullName evidence="5">Iron-containing alcohol dehydrogenase</fullName>
    </submittedName>
</protein>
<dbReference type="KEGG" id="sta:STHERM_c11790"/>
<dbReference type="GO" id="GO:0046872">
    <property type="term" value="F:metal ion binding"/>
    <property type="evidence" value="ECO:0007669"/>
    <property type="project" value="InterPro"/>
</dbReference>
<dbReference type="InterPro" id="IPR018211">
    <property type="entry name" value="ADH_Fe_CS"/>
</dbReference>
<dbReference type="InterPro" id="IPR001670">
    <property type="entry name" value="ADH_Fe/GldA"/>
</dbReference>
<dbReference type="Proteomes" id="UP000001296">
    <property type="component" value="Chromosome"/>
</dbReference>
<dbReference type="Gene3D" id="3.40.50.1970">
    <property type="match status" value="1"/>
</dbReference>
<dbReference type="SUPFAM" id="SSF56796">
    <property type="entry name" value="Dehydroquinate synthase-like"/>
    <property type="match status" value="1"/>
</dbReference>
<dbReference type="Pfam" id="PF25137">
    <property type="entry name" value="ADH_Fe_C"/>
    <property type="match status" value="1"/>
</dbReference>
<dbReference type="PANTHER" id="PTHR43633:SF1">
    <property type="entry name" value="ALCOHOL DEHYDROGENASE YQHD"/>
    <property type="match status" value="1"/>
</dbReference>
<gene>
    <name evidence="5" type="ordered locus">STHERM_c11790</name>
</gene>
<feature type="domain" description="Fe-containing alcohol dehydrogenase-like C-terminal" evidence="4">
    <location>
        <begin position="216"/>
        <end position="422"/>
    </location>
</feature>
<dbReference type="GO" id="GO:0005829">
    <property type="term" value="C:cytosol"/>
    <property type="evidence" value="ECO:0007669"/>
    <property type="project" value="TreeGrafter"/>
</dbReference>
<dbReference type="InterPro" id="IPR044731">
    <property type="entry name" value="BDH-like"/>
</dbReference>
<dbReference type="GO" id="GO:0008106">
    <property type="term" value="F:alcohol dehydrogenase (NADP+) activity"/>
    <property type="evidence" value="ECO:0007669"/>
    <property type="project" value="TreeGrafter"/>
</dbReference>
<reference evidence="5 6" key="2">
    <citation type="journal article" date="2010" name="J. Bacteriol.">
        <title>Genome sequence of the polysaccharide-degrading, thermophilic anaerobe Spirochaeta thermophila DSM 6192.</title>
        <authorList>
            <person name="Angelov A."/>
            <person name="Liebl S."/>
            <person name="Ballschmiter M."/>
            <person name="Bomeke M."/>
            <person name="Lehmann R."/>
            <person name="Liesegang H."/>
            <person name="Daniel R."/>
            <person name="Liebl W."/>
        </authorList>
    </citation>
    <scope>NUCLEOTIDE SEQUENCE [LARGE SCALE GENOMIC DNA]</scope>
    <source>
        <strain evidence="6">ATCC 49972 / DSM 6192 / RI 19.B1</strain>
    </source>
</reference>
<proteinExistence type="inferred from homology"/>
<sequence length="423" mass="46192">MVRPGDGRCIYNRNRSTKRRMTMMHLEYYNPTRLVFGAGALESLGERARAYGNKALLVIGKGSVKRTGAFDRAVASLEKEGVEVVELSGVEPNPRFTTVLKGAETAKKHGCDMVVALGGGSVMDASKVIAATVRYEGDPSEMLMRADRPPRLPRAALPIITVPTLAATGSETNCGAVITLDTGEEPLKTFVIAEALYPRLAIADPTLTLSVPPDHTAYGVADILAHVTEGYFNGVDGTPIQDGFAETVIRTVLEWGPRAVAHGDDLEARTQLQWASIVALNGWVQTGVHAPYPVHQIEHTLSGIYDVPHGAGLAVLNPAWMRFAAKYNPDRFVQFAQRIFGVSMEGRDKREVAMEGIYRFEEFLRSIGCPTRLSELGIGEVDEKDFSHWAEKTLEVVRDEEGRLPGRPPLSKEDIVEILASAR</sequence>